<evidence type="ECO:0000313" key="1">
    <source>
        <dbReference type="EMBL" id="CAE0052559.1"/>
    </source>
</evidence>
<protein>
    <submittedName>
        <fullName evidence="1">Uncharacterized protein</fullName>
    </submittedName>
</protein>
<sequence length="184" mass="21141">MAMMQATRKTMHLGIKRLLHTSSSRLNKFVLIPLTKEDKCLDRKAYDPQREKKRLTGFHKDLTMAVERVLPMSELLMKAEVYVDDIVLDQRGRGATVIFSSGLVRNGNWLGPDLIQALHNEWITYRDYVARAYRSKIRTGPLPSIRFEYTGVPEGAGHKERMAAFIRNVKKKGRKLKGPFPVED</sequence>
<proteinExistence type="predicted"/>
<accession>A0A7S2ZV74</accession>
<name>A0A7S2ZV74_9RHOD</name>
<dbReference type="EMBL" id="HBHW01026526">
    <property type="protein sequence ID" value="CAE0052559.1"/>
    <property type="molecule type" value="Transcribed_RNA"/>
</dbReference>
<gene>
    <name evidence="1" type="ORF">RMAR00112_LOCUS20586</name>
</gene>
<dbReference type="AlphaFoldDB" id="A0A7S2ZV74"/>
<reference evidence="1" key="1">
    <citation type="submission" date="2021-01" db="EMBL/GenBank/DDBJ databases">
        <authorList>
            <person name="Corre E."/>
            <person name="Pelletier E."/>
            <person name="Niang G."/>
            <person name="Scheremetjew M."/>
            <person name="Finn R."/>
            <person name="Kale V."/>
            <person name="Holt S."/>
            <person name="Cochrane G."/>
            <person name="Meng A."/>
            <person name="Brown T."/>
            <person name="Cohen L."/>
        </authorList>
    </citation>
    <scope>NUCLEOTIDE SEQUENCE</scope>
    <source>
        <strain evidence="1">CCMP 769</strain>
    </source>
</reference>
<organism evidence="1">
    <name type="scientific">Rhodosorus marinus</name>
    <dbReference type="NCBI Taxonomy" id="101924"/>
    <lineage>
        <taxon>Eukaryota</taxon>
        <taxon>Rhodophyta</taxon>
        <taxon>Stylonematophyceae</taxon>
        <taxon>Stylonematales</taxon>
        <taxon>Stylonemataceae</taxon>
        <taxon>Rhodosorus</taxon>
    </lineage>
</organism>